<gene>
    <name evidence="9" type="ORF">WCY31_09820</name>
</gene>
<comment type="subcellular location">
    <subcellularLocation>
        <location evidence="1">Cell membrane</location>
        <topology evidence="1">Single-pass membrane protein</topology>
    </subcellularLocation>
    <subcellularLocation>
        <location evidence="7">Cell membrane</location>
        <topology evidence="7">Single-pass type II membrane protein</topology>
    </subcellularLocation>
</comment>
<evidence type="ECO:0000256" key="7">
    <source>
        <dbReference type="RuleBase" id="RU003879"/>
    </source>
</evidence>
<keyword evidence="7" id="KW-0653">Protein transport</keyword>
<proteinExistence type="inferred from homology"/>
<dbReference type="Gene3D" id="3.30.420.270">
    <property type="match status" value="1"/>
</dbReference>
<keyword evidence="7" id="KW-0813">Transport</keyword>
<evidence type="ECO:0000256" key="4">
    <source>
        <dbReference type="ARBA" id="ARBA00022692"/>
    </source>
</evidence>
<evidence type="ECO:0000256" key="6">
    <source>
        <dbReference type="ARBA" id="ARBA00023136"/>
    </source>
</evidence>
<dbReference type="Proteomes" id="UP001447842">
    <property type="component" value="Chromosome"/>
</dbReference>
<keyword evidence="5 8" id="KW-1133">Transmembrane helix</keyword>
<organism evidence="9 10">
    <name type="scientific">Sulfurimonas diazotrophicus</name>
    <dbReference type="NCBI Taxonomy" id="3131939"/>
    <lineage>
        <taxon>Bacteria</taxon>
        <taxon>Pseudomonadati</taxon>
        <taxon>Campylobacterota</taxon>
        <taxon>Epsilonproteobacteria</taxon>
        <taxon>Campylobacterales</taxon>
        <taxon>Sulfurimonadaceae</taxon>
        <taxon>Sulfurimonas</taxon>
    </lineage>
</organism>
<reference evidence="9 10" key="1">
    <citation type="submission" date="2024-03" db="EMBL/GenBank/DDBJ databases">
        <title>Sulfurimonas sp. HSL3-1.</title>
        <authorList>
            <person name="Wang S."/>
        </authorList>
    </citation>
    <scope>NUCLEOTIDE SEQUENCE [LARGE SCALE GENOMIC DNA]</scope>
    <source>
        <strain evidence="9 10">HSL3-1</strain>
    </source>
</reference>
<keyword evidence="6 8" id="KW-0472">Membrane</keyword>
<dbReference type="PANTHER" id="PTHR30558:SF7">
    <property type="entry name" value="TOL-PAL SYSTEM PROTEIN TOLR"/>
    <property type="match status" value="1"/>
</dbReference>
<dbReference type="RefSeq" id="WP_345972241.1">
    <property type="nucleotide sequence ID" value="NZ_CP147920.1"/>
</dbReference>
<evidence type="ECO:0000256" key="5">
    <source>
        <dbReference type="ARBA" id="ARBA00022989"/>
    </source>
</evidence>
<feature type="transmembrane region" description="Helical" evidence="8">
    <location>
        <begin position="12"/>
        <end position="32"/>
    </location>
</feature>
<evidence type="ECO:0000256" key="3">
    <source>
        <dbReference type="ARBA" id="ARBA00022475"/>
    </source>
</evidence>
<dbReference type="PANTHER" id="PTHR30558">
    <property type="entry name" value="EXBD MEMBRANE COMPONENT OF PMF-DRIVEN MACROMOLECULE IMPORT SYSTEM"/>
    <property type="match status" value="1"/>
</dbReference>
<sequence>MQRKRFDQINVIPLIDILLVLLVMVVTTATFIKQGILPVELPDAKSADKKEDQKEIDVYVTKDGKYHLDKAPISVAELEKRIAEIPKDQTVVLRSDKDATFQNFVTVMDLLKKYNHEQLYIVTKE</sequence>
<keyword evidence="3" id="KW-1003">Cell membrane</keyword>
<protein>
    <submittedName>
        <fullName evidence="9">Biopolymer transporter ExbD</fullName>
    </submittedName>
</protein>
<comment type="similarity">
    <text evidence="2 7">Belongs to the ExbD/TolR family.</text>
</comment>
<evidence type="ECO:0000256" key="1">
    <source>
        <dbReference type="ARBA" id="ARBA00004162"/>
    </source>
</evidence>
<dbReference type="Pfam" id="PF02472">
    <property type="entry name" value="ExbD"/>
    <property type="match status" value="1"/>
</dbReference>
<dbReference type="InterPro" id="IPR003400">
    <property type="entry name" value="ExbD"/>
</dbReference>
<accession>A0ABZ3H894</accession>
<dbReference type="EMBL" id="CP147920">
    <property type="protein sequence ID" value="XAU14539.1"/>
    <property type="molecule type" value="Genomic_DNA"/>
</dbReference>
<evidence type="ECO:0000313" key="10">
    <source>
        <dbReference type="Proteomes" id="UP001447842"/>
    </source>
</evidence>
<keyword evidence="4 7" id="KW-0812">Transmembrane</keyword>
<name>A0ABZ3H894_9BACT</name>
<evidence type="ECO:0000256" key="2">
    <source>
        <dbReference type="ARBA" id="ARBA00005811"/>
    </source>
</evidence>
<keyword evidence="10" id="KW-1185">Reference proteome</keyword>
<evidence type="ECO:0000256" key="8">
    <source>
        <dbReference type="SAM" id="Phobius"/>
    </source>
</evidence>
<evidence type="ECO:0000313" key="9">
    <source>
        <dbReference type="EMBL" id="XAU14539.1"/>
    </source>
</evidence>